<gene>
    <name evidence="1" type="ORF">AFULGI_00016140</name>
</gene>
<dbReference type="AlphaFoldDB" id="A0A075WEF5"/>
<protein>
    <submittedName>
        <fullName evidence="1">Uncharacterized protein</fullName>
    </submittedName>
</protein>
<organism evidence="1 2">
    <name type="scientific">Archaeoglobus fulgidus DSM 8774</name>
    <dbReference type="NCBI Taxonomy" id="1344584"/>
    <lineage>
        <taxon>Archaea</taxon>
        <taxon>Methanobacteriati</taxon>
        <taxon>Methanobacteriota</taxon>
        <taxon>Archaeoglobi</taxon>
        <taxon>Archaeoglobales</taxon>
        <taxon>Archaeoglobaceae</taxon>
        <taxon>Archaeoglobus</taxon>
    </lineage>
</organism>
<dbReference type="EMBL" id="CP006577">
    <property type="protein sequence ID" value="AIG98376.1"/>
    <property type="molecule type" value="Genomic_DNA"/>
</dbReference>
<evidence type="ECO:0000313" key="1">
    <source>
        <dbReference type="EMBL" id="AIG98376.1"/>
    </source>
</evidence>
<name>A0A075WEF5_ARCFL</name>
<dbReference type="KEGG" id="afg:AFULGI_00016140"/>
<dbReference type="GeneID" id="24795115"/>
<reference evidence="1 2" key="1">
    <citation type="submission" date="2013-07" db="EMBL/GenBank/DDBJ databases">
        <title>Genome of Archaeoglobus fulgidus.</title>
        <authorList>
            <person name="Fiebig A."/>
            <person name="Birkeland N.-K."/>
        </authorList>
    </citation>
    <scope>NUCLEOTIDE SEQUENCE [LARGE SCALE GENOMIC DNA]</scope>
    <source>
        <strain evidence="1 2">DSM 8774</strain>
    </source>
</reference>
<dbReference type="HOGENOM" id="CLU_2565515_0_0_2"/>
<sequence length="81" mass="9695">MTVYVIEDLEFFKECARTARLKLWRERQTEKGIEIRMRAGSIGFRKEFEKEDPELKKVKEFINLEGFVQIIDVESDDTFFA</sequence>
<accession>A0A075WEF5</accession>
<dbReference type="RefSeq" id="WP_048095733.1">
    <property type="nucleotide sequence ID" value="NZ_CP006577.1"/>
</dbReference>
<dbReference type="Proteomes" id="UP000028501">
    <property type="component" value="Chromosome"/>
</dbReference>
<evidence type="ECO:0000313" key="2">
    <source>
        <dbReference type="Proteomes" id="UP000028501"/>
    </source>
</evidence>
<proteinExistence type="predicted"/>